<evidence type="ECO:0000256" key="2">
    <source>
        <dbReference type="SAM" id="SignalP"/>
    </source>
</evidence>
<dbReference type="OrthoDB" id="8981767at2"/>
<dbReference type="EMBL" id="FUYZ01000009">
    <property type="protein sequence ID" value="SKC01974.1"/>
    <property type="molecule type" value="Genomic_DNA"/>
</dbReference>
<accession>A0A1T5G126</accession>
<protein>
    <submittedName>
        <fullName evidence="4">Por secretion system C-terminal sorting domain-containing protein</fullName>
    </submittedName>
</protein>
<dbReference type="Proteomes" id="UP000191112">
    <property type="component" value="Unassembled WGS sequence"/>
</dbReference>
<feature type="chain" id="PRO_5012798189" evidence="2">
    <location>
        <begin position="20"/>
        <end position="425"/>
    </location>
</feature>
<organism evidence="4 5">
    <name type="scientific">Soonwooa buanensis</name>
    <dbReference type="NCBI Taxonomy" id="619805"/>
    <lineage>
        <taxon>Bacteria</taxon>
        <taxon>Pseudomonadati</taxon>
        <taxon>Bacteroidota</taxon>
        <taxon>Flavobacteriia</taxon>
        <taxon>Flavobacteriales</taxon>
        <taxon>Weeksellaceae</taxon>
        <taxon>Chryseobacterium group</taxon>
        <taxon>Soonwooa</taxon>
    </lineage>
</organism>
<reference evidence="4 5" key="1">
    <citation type="submission" date="2017-02" db="EMBL/GenBank/DDBJ databases">
        <authorList>
            <person name="Peterson S.W."/>
        </authorList>
    </citation>
    <scope>NUCLEOTIDE SEQUENCE [LARGE SCALE GENOMIC DNA]</scope>
    <source>
        <strain evidence="4 5">DSM 22323</strain>
    </source>
</reference>
<sequence length="425" mass="44962">MKKLYISALLVSATIGINAQVYDVGSFAQMTSVSDNGVAVGNVYGVLHVIWTEEAGGSVIGEIQNDYIGGMTTVSRDGTTVTGSMTNPSTGKDEMSKYDVASKTWTYLGGLGNSSGTDTSSAWGASYDAKTIVGLGWTSSGKGHGIKWTEANGMQDLGSTVTGRSSRANSVSGDGNVVIGWQDSSTGGRQGVYWKDGQQNYIKTTAGNHVGEAISVSEDGSAIVGLGLDENAFYWSATDGYTAIAPLDEDYFGSATAVSSDGKTVLGYFTPYGGMALDGYGFIWTKEKGVVKFDDYVASLGYDTLGLKFSLPMAISPNGQYIAGIGLTADDARGFVIKLPDSTMATNDAKKAKLSIYPNPTKDFVNISNEGKISNVEIYNMAGQKMNTISTSNEKKVDVQNFEKGSYILKITNDGKVETLKFIKD</sequence>
<feature type="signal peptide" evidence="2">
    <location>
        <begin position="1"/>
        <end position="19"/>
    </location>
</feature>
<dbReference type="InterPro" id="IPR026444">
    <property type="entry name" value="Secre_tail"/>
</dbReference>
<keyword evidence="5" id="KW-1185">Reference proteome</keyword>
<name>A0A1T5G126_9FLAO</name>
<evidence type="ECO:0000313" key="5">
    <source>
        <dbReference type="Proteomes" id="UP000191112"/>
    </source>
</evidence>
<evidence type="ECO:0000313" key="4">
    <source>
        <dbReference type="EMBL" id="SKC01974.1"/>
    </source>
</evidence>
<dbReference type="RefSeq" id="WP_079667646.1">
    <property type="nucleotide sequence ID" value="NZ_FUYZ01000009.1"/>
</dbReference>
<gene>
    <name evidence="4" type="ORF">SAMN05660477_02445</name>
</gene>
<dbReference type="AlphaFoldDB" id="A0A1T5G126"/>
<dbReference type="STRING" id="619805.SAMN05660477_02445"/>
<evidence type="ECO:0000256" key="1">
    <source>
        <dbReference type="ARBA" id="ARBA00022729"/>
    </source>
</evidence>
<dbReference type="NCBIfam" id="TIGR04183">
    <property type="entry name" value="Por_Secre_tail"/>
    <property type="match status" value="1"/>
</dbReference>
<proteinExistence type="predicted"/>
<dbReference type="Pfam" id="PF18962">
    <property type="entry name" value="Por_Secre_tail"/>
    <property type="match status" value="1"/>
</dbReference>
<evidence type="ECO:0000259" key="3">
    <source>
        <dbReference type="Pfam" id="PF18962"/>
    </source>
</evidence>
<feature type="domain" description="Secretion system C-terminal sorting" evidence="3">
    <location>
        <begin position="356"/>
        <end position="423"/>
    </location>
</feature>
<keyword evidence="1 2" id="KW-0732">Signal</keyword>